<accession>A0A0R3KVM5</accession>
<name>A0A0R3KVM5_9BRAD</name>
<evidence type="ECO:0000313" key="3">
    <source>
        <dbReference type="EMBL" id="KRQ97582.1"/>
    </source>
</evidence>
<evidence type="ECO:0000256" key="1">
    <source>
        <dbReference type="SAM" id="MobiDB-lite"/>
    </source>
</evidence>
<feature type="transmembrane region" description="Helical" evidence="2">
    <location>
        <begin position="6"/>
        <end position="25"/>
    </location>
</feature>
<dbReference type="AlphaFoldDB" id="A0A0R3KVM5"/>
<reference evidence="3 4" key="1">
    <citation type="submission" date="2014-03" db="EMBL/GenBank/DDBJ databases">
        <title>Bradyrhizobium valentinum sp. nov., isolated from effective nodules of Lupinus mariae-josephae, a lupine endemic of basic-lime soils in Eastern Spain.</title>
        <authorList>
            <person name="Duran D."/>
            <person name="Rey L."/>
            <person name="Navarro A."/>
            <person name="Busquets A."/>
            <person name="Imperial J."/>
            <person name="Ruiz-Argueso T."/>
        </authorList>
    </citation>
    <scope>NUCLEOTIDE SEQUENCE [LARGE SCALE GENOMIC DNA]</scope>
    <source>
        <strain evidence="3 4">PAC68</strain>
    </source>
</reference>
<sequence>MTTMSGMAAMMVAIGGTSLICYLLMNRAQNRKPRRENAGGDSYGTTSSDGSGDGGWSLFSWSGSDSSSSHDSASSSDSGGGGGGDGGGGGGGSD</sequence>
<keyword evidence="2" id="KW-0812">Transmembrane</keyword>
<protein>
    <submittedName>
        <fullName evidence="3">Uncharacterized protein</fullName>
    </submittedName>
</protein>
<keyword evidence="4" id="KW-1185">Reference proteome</keyword>
<feature type="compositionally biased region" description="Low complexity" evidence="1">
    <location>
        <begin position="39"/>
        <end position="77"/>
    </location>
</feature>
<feature type="compositionally biased region" description="Gly residues" evidence="1">
    <location>
        <begin position="78"/>
        <end position="94"/>
    </location>
</feature>
<organism evidence="3 4">
    <name type="scientific">Bradyrhizobium jicamae</name>
    <dbReference type="NCBI Taxonomy" id="280332"/>
    <lineage>
        <taxon>Bacteria</taxon>
        <taxon>Pseudomonadati</taxon>
        <taxon>Pseudomonadota</taxon>
        <taxon>Alphaproteobacteria</taxon>
        <taxon>Hyphomicrobiales</taxon>
        <taxon>Nitrobacteraceae</taxon>
        <taxon>Bradyrhizobium</taxon>
    </lineage>
</organism>
<dbReference type="Proteomes" id="UP000050863">
    <property type="component" value="Unassembled WGS sequence"/>
</dbReference>
<comment type="caution">
    <text evidence="3">The sequence shown here is derived from an EMBL/GenBank/DDBJ whole genome shotgun (WGS) entry which is preliminary data.</text>
</comment>
<evidence type="ECO:0000256" key="2">
    <source>
        <dbReference type="SAM" id="Phobius"/>
    </source>
</evidence>
<feature type="region of interest" description="Disordered" evidence="1">
    <location>
        <begin position="30"/>
        <end position="94"/>
    </location>
</feature>
<keyword evidence="2" id="KW-0472">Membrane</keyword>
<proteinExistence type="predicted"/>
<keyword evidence="2" id="KW-1133">Transmembrane helix</keyword>
<gene>
    <name evidence="3" type="ORF">CQ12_36345</name>
</gene>
<dbReference type="EMBL" id="LLXZ01000190">
    <property type="protein sequence ID" value="KRQ97582.1"/>
    <property type="molecule type" value="Genomic_DNA"/>
</dbReference>
<evidence type="ECO:0000313" key="4">
    <source>
        <dbReference type="Proteomes" id="UP000050863"/>
    </source>
</evidence>
<dbReference type="STRING" id="280332.CQ12_36345"/>